<feature type="transmembrane region" description="Helical" evidence="8">
    <location>
        <begin position="269"/>
        <end position="296"/>
    </location>
</feature>
<dbReference type="Pfam" id="PF00528">
    <property type="entry name" value="BPD_transp_1"/>
    <property type="match status" value="1"/>
</dbReference>
<reference evidence="11" key="1">
    <citation type="journal article" date="2019" name="Int. J. Syst. Evol. Microbiol.">
        <title>The Global Catalogue of Microorganisms (GCM) 10K type strain sequencing project: providing services to taxonomists for standard genome sequencing and annotation.</title>
        <authorList>
            <consortium name="The Broad Institute Genomics Platform"/>
            <consortium name="The Broad Institute Genome Sequencing Center for Infectious Disease"/>
            <person name="Wu L."/>
            <person name="Ma J."/>
        </authorList>
    </citation>
    <scope>NUCLEOTIDE SEQUENCE [LARGE SCALE GENOMIC DNA]</scope>
    <source>
        <strain evidence="11">JCM30009</strain>
    </source>
</reference>
<protein>
    <submittedName>
        <fullName evidence="10">ABC transporter permease</fullName>
    </submittedName>
</protein>
<dbReference type="Proteomes" id="UP001596169">
    <property type="component" value="Unassembled WGS sequence"/>
</dbReference>
<keyword evidence="3" id="KW-1003">Cell membrane</keyword>
<feature type="transmembrane region" description="Helical" evidence="8">
    <location>
        <begin position="316"/>
        <end position="336"/>
    </location>
</feature>
<feature type="transmembrane region" description="Helical" evidence="8">
    <location>
        <begin position="221"/>
        <end position="240"/>
    </location>
</feature>
<gene>
    <name evidence="10" type="ORF">ACFPZP_18715</name>
</gene>
<evidence type="ECO:0000256" key="1">
    <source>
        <dbReference type="ARBA" id="ARBA00004429"/>
    </source>
</evidence>
<feature type="transmembrane region" description="Helical" evidence="8">
    <location>
        <begin position="163"/>
        <end position="181"/>
    </location>
</feature>
<dbReference type="InterPro" id="IPR035906">
    <property type="entry name" value="MetI-like_sf"/>
</dbReference>
<comment type="subcellular location">
    <subcellularLocation>
        <location evidence="1">Cell inner membrane</location>
        <topology evidence="1">Multi-pass membrane protein</topology>
    </subcellularLocation>
    <subcellularLocation>
        <location evidence="8">Cell membrane</location>
        <topology evidence="8">Multi-pass membrane protein</topology>
    </subcellularLocation>
</comment>
<keyword evidence="6 8" id="KW-1133">Transmembrane helix</keyword>
<evidence type="ECO:0000313" key="10">
    <source>
        <dbReference type="EMBL" id="MFC6123082.1"/>
    </source>
</evidence>
<keyword evidence="5 8" id="KW-0812">Transmembrane</keyword>
<dbReference type="PANTHER" id="PTHR30151:SF0">
    <property type="entry name" value="ABC TRANSPORTER PERMEASE PROTEIN MJ0413-RELATED"/>
    <property type="match status" value="1"/>
</dbReference>
<feature type="transmembrane region" description="Helical" evidence="8">
    <location>
        <begin position="69"/>
        <end position="94"/>
    </location>
</feature>
<feature type="transmembrane region" description="Helical" evidence="8">
    <location>
        <begin position="39"/>
        <end position="57"/>
    </location>
</feature>
<dbReference type="Gene3D" id="1.10.3720.10">
    <property type="entry name" value="MetI-like"/>
    <property type="match status" value="1"/>
</dbReference>
<feature type="transmembrane region" description="Helical" evidence="8">
    <location>
        <begin position="131"/>
        <end position="151"/>
    </location>
</feature>
<dbReference type="PANTHER" id="PTHR30151">
    <property type="entry name" value="ALKANE SULFONATE ABC TRANSPORTER-RELATED, MEMBRANE SUBUNIT"/>
    <property type="match status" value="1"/>
</dbReference>
<sequence length="357" mass="37763">MMKKNTTPGTLLLVSAFIVAVLSLIQLSGDSDAAYGLRFHALLLVVCSLLACSQTALRSVLFAAALAGSALWLALLPFNGLSTLALALLAAVSVQRLASAPVPPAAVAALLGIWLLWFWQILVTGFAVPQVILPAPLDILTALVDGVSLLAGDLVQTVLKSVLVGYLLGCGLGIGVALLIDRLPFLQRGLLPVASLTSTVPLVGVAPIAVMWFGFDWPSKAAVVILVTFFPALVSTLAGLKASGKLEQELMYCYAATPHQQLRMLRLPAALPFIFSALKVNATLALITAIVAEYFGSPTAGLGFRISTESARMHMPIVWSAIVVSSLAGSLIYTLLVRLDRRVNFWHPSIRGMATEK</sequence>
<evidence type="ECO:0000313" key="11">
    <source>
        <dbReference type="Proteomes" id="UP001596169"/>
    </source>
</evidence>
<feature type="transmembrane region" description="Helical" evidence="8">
    <location>
        <begin position="193"/>
        <end position="215"/>
    </location>
</feature>
<organism evidence="10 11">
    <name type="scientific">Citrobacter bitternis</name>
    <dbReference type="NCBI Taxonomy" id="1585982"/>
    <lineage>
        <taxon>Bacteria</taxon>
        <taxon>Pseudomonadati</taxon>
        <taxon>Pseudomonadota</taxon>
        <taxon>Gammaproteobacteria</taxon>
        <taxon>Enterobacterales</taxon>
        <taxon>Enterobacteriaceae</taxon>
        <taxon>Citrobacter</taxon>
    </lineage>
</organism>
<evidence type="ECO:0000256" key="5">
    <source>
        <dbReference type="ARBA" id="ARBA00022692"/>
    </source>
</evidence>
<evidence type="ECO:0000256" key="3">
    <source>
        <dbReference type="ARBA" id="ARBA00022475"/>
    </source>
</evidence>
<evidence type="ECO:0000256" key="4">
    <source>
        <dbReference type="ARBA" id="ARBA00022519"/>
    </source>
</evidence>
<name>A0ABW1Q2F1_9ENTR</name>
<evidence type="ECO:0000256" key="7">
    <source>
        <dbReference type="ARBA" id="ARBA00023136"/>
    </source>
</evidence>
<keyword evidence="4" id="KW-0997">Cell inner membrane</keyword>
<comment type="caution">
    <text evidence="10">The sequence shown here is derived from an EMBL/GenBank/DDBJ whole genome shotgun (WGS) entry which is preliminary data.</text>
</comment>
<evidence type="ECO:0000256" key="8">
    <source>
        <dbReference type="RuleBase" id="RU363032"/>
    </source>
</evidence>
<dbReference type="InterPro" id="IPR000515">
    <property type="entry name" value="MetI-like"/>
</dbReference>
<keyword evidence="7 8" id="KW-0472">Membrane</keyword>
<dbReference type="SUPFAM" id="SSF161098">
    <property type="entry name" value="MetI-like"/>
    <property type="match status" value="1"/>
</dbReference>
<feature type="transmembrane region" description="Helical" evidence="8">
    <location>
        <begin position="100"/>
        <end position="119"/>
    </location>
</feature>
<comment type="similarity">
    <text evidence="8">Belongs to the binding-protein-dependent transport system permease family.</text>
</comment>
<dbReference type="PROSITE" id="PS50928">
    <property type="entry name" value="ABC_TM1"/>
    <property type="match status" value="1"/>
</dbReference>
<keyword evidence="2 8" id="KW-0813">Transport</keyword>
<proteinExistence type="inferred from homology"/>
<evidence type="ECO:0000259" key="9">
    <source>
        <dbReference type="PROSITE" id="PS50928"/>
    </source>
</evidence>
<evidence type="ECO:0000256" key="2">
    <source>
        <dbReference type="ARBA" id="ARBA00022448"/>
    </source>
</evidence>
<evidence type="ECO:0000256" key="6">
    <source>
        <dbReference type="ARBA" id="ARBA00022989"/>
    </source>
</evidence>
<accession>A0ABW1Q2F1</accession>
<feature type="domain" description="ABC transmembrane type-1" evidence="9">
    <location>
        <begin position="155"/>
        <end position="340"/>
    </location>
</feature>
<dbReference type="EMBL" id="JBHSRG010000011">
    <property type="protein sequence ID" value="MFC6123082.1"/>
    <property type="molecule type" value="Genomic_DNA"/>
</dbReference>
<keyword evidence="11" id="KW-1185">Reference proteome</keyword>